<dbReference type="EMBL" id="JACHXN010000008">
    <property type="protein sequence ID" value="MBB3146396.1"/>
    <property type="molecule type" value="Genomic_DNA"/>
</dbReference>
<accession>A0A839U5L0</accession>
<keyword evidence="2" id="KW-1185">Reference proteome</keyword>
<dbReference type="AlphaFoldDB" id="A0A839U5L0"/>
<gene>
    <name evidence="1" type="ORF">FHS21_002811</name>
</gene>
<organism evidence="1 2">
    <name type="scientific">Phyllobacterium trifolii</name>
    <dbReference type="NCBI Taxonomy" id="300193"/>
    <lineage>
        <taxon>Bacteria</taxon>
        <taxon>Pseudomonadati</taxon>
        <taxon>Pseudomonadota</taxon>
        <taxon>Alphaproteobacteria</taxon>
        <taxon>Hyphomicrobiales</taxon>
        <taxon>Phyllobacteriaceae</taxon>
        <taxon>Phyllobacterium</taxon>
    </lineage>
</organism>
<dbReference type="RefSeq" id="WP_183662304.1">
    <property type="nucleotide sequence ID" value="NZ_JACHXN010000008.1"/>
</dbReference>
<comment type="caution">
    <text evidence="1">The sequence shown here is derived from an EMBL/GenBank/DDBJ whole genome shotgun (WGS) entry which is preliminary data.</text>
</comment>
<reference evidence="1 2" key="1">
    <citation type="submission" date="2020-08" db="EMBL/GenBank/DDBJ databases">
        <title>Genomic Encyclopedia of Type Strains, Phase III (KMG-III): the genomes of soil and plant-associated and newly described type strains.</title>
        <authorList>
            <person name="Whitman W."/>
        </authorList>
    </citation>
    <scope>NUCLEOTIDE SEQUENCE [LARGE SCALE GENOMIC DNA]</scope>
    <source>
        <strain evidence="1 2">CECT 7015</strain>
    </source>
</reference>
<evidence type="ECO:0000313" key="2">
    <source>
        <dbReference type="Proteomes" id="UP000554520"/>
    </source>
</evidence>
<protein>
    <submittedName>
        <fullName evidence="1">Uncharacterized protein</fullName>
    </submittedName>
</protein>
<proteinExistence type="predicted"/>
<sequence>MADVESPVDLTAVASYARPAEAGHIVMFALHGIAILAIETSLSDAVFDVYGSYAGSGEARDLIRAAGDASILILGNEDKLDRLYDEDIEEAVAVLRPWKPLLKTIAISLAQPLPPATVLDWAEPCFDGARLALESTPVLFPDFDGIEALILQARMQADQPTLRPMIRRRLAEMEKSGARLWPKEIAARAAKHLGGGEFA</sequence>
<dbReference type="Proteomes" id="UP000554520">
    <property type="component" value="Unassembled WGS sequence"/>
</dbReference>
<name>A0A839U5L0_9HYPH</name>
<evidence type="ECO:0000313" key="1">
    <source>
        <dbReference type="EMBL" id="MBB3146396.1"/>
    </source>
</evidence>